<dbReference type="InterPro" id="IPR050927">
    <property type="entry name" value="TRPM"/>
</dbReference>
<accession>A0A8B6DTM4</accession>
<name>A0A8B6DTM4_MYTGA</name>
<organism evidence="2 3">
    <name type="scientific">Mytilus galloprovincialis</name>
    <name type="common">Mediterranean mussel</name>
    <dbReference type="NCBI Taxonomy" id="29158"/>
    <lineage>
        <taxon>Eukaryota</taxon>
        <taxon>Metazoa</taxon>
        <taxon>Spiralia</taxon>
        <taxon>Lophotrochozoa</taxon>
        <taxon>Mollusca</taxon>
        <taxon>Bivalvia</taxon>
        <taxon>Autobranchia</taxon>
        <taxon>Pteriomorphia</taxon>
        <taxon>Mytilida</taxon>
        <taxon>Mytiloidea</taxon>
        <taxon>Mytilidae</taxon>
        <taxon>Mytilinae</taxon>
        <taxon>Mytilus</taxon>
    </lineage>
</organism>
<dbReference type="Proteomes" id="UP000596742">
    <property type="component" value="Unassembled WGS sequence"/>
</dbReference>
<dbReference type="Pfam" id="PF18139">
    <property type="entry name" value="LSDAT_euk"/>
    <property type="match status" value="1"/>
</dbReference>
<dbReference type="PANTHER" id="PTHR13800">
    <property type="entry name" value="TRANSIENT RECEPTOR POTENTIAL CATION CHANNEL, SUBFAMILY M, MEMBER 6"/>
    <property type="match status" value="1"/>
</dbReference>
<dbReference type="EMBL" id="UYJE01003933">
    <property type="protein sequence ID" value="VDI23521.1"/>
    <property type="molecule type" value="Genomic_DNA"/>
</dbReference>
<dbReference type="GO" id="GO:0005886">
    <property type="term" value="C:plasma membrane"/>
    <property type="evidence" value="ECO:0007669"/>
    <property type="project" value="TreeGrafter"/>
</dbReference>
<dbReference type="GO" id="GO:0099604">
    <property type="term" value="F:ligand-gated calcium channel activity"/>
    <property type="evidence" value="ECO:0007669"/>
    <property type="project" value="TreeGrafter"/>
</dbReference>
<reference evidence="2" key="1">
    <citation type="submission" date="2018-11" db="EMBL/GenBank/DDBJ databases">
        <authorList>
            <person name="Alioto T."/>
            <person name="Alioto T."/>
        </authorList>
    </citation>
    <scope>NUCLEOTIDE SEQUENCE</scope>
</reference>
<feature type="domain" description="TRPM SLOG" evidence="1">
    <location>
        <begin position="52"/>
        <end position="103"/>
    </location>
</feature>
<dbReference type="AlphaFoldDB" id="A0A8B6DTM4"/>
<comment type="caution">
    <text evidence="2">The sequence shown here is derived from an EMBL/GenBank/DDBJ whole genome shotgun (WGS) entry which is preliminary data.</text>
</comment>
<evidence type="ECO:0000259" key="1">
    <source>
        <dbReference type="Pfam" id="PF18139"/>
    </source>
</evidence>
<gene>
    <name evidence="2" type="ORF">MGAL_10B030646</name>
</gene>
<evidence type="ECO:0000313" key="3">
    <source>
        <dbReference type="Proteomes" id="UP000596742"/>
    </source>
</evidence>
<proteinExistence type="predicted"/>
<dbReference type="PANTHER" id="PTHR13800:SF12">
    <property type="entry name" value="TRANSIENT RECEPTOR POTENTIAL CATION CHANNEL SUBFAMILY M MEMBER-LIKE 2"/>
    <property type="match status" value="1"/>
</dbReference>
<keyword evidence="3" id="KW-1185">Reference proteome</keyword>
<dbReference type="OrthoDB" id="6190151at2759"/>
<sequence length="293" mass="33945">MPVQKDTYETWEEEKPVAFLSIVGGTNQYLPNETIKNQLKNGLQEIMETTNHLKIPIIMIIIGGDENSFVTAMTYLKMNYPVLVLEGSGRAADFICKGYRLSTFRTSEDKCVLCDTFISEMTEAAKYIYGFNQEERMSEKVNCDKLANKLKHALETRWKSIHVHSINDTTHSFDKAIQDILFQLLCKENKQDYEIIENILKYADLWDRPDIAEKEVFNLENSNLLLMIQGNKDILSTLFTNALLDKKEEIVKQVLDYIQDREFFTVFLQQNLEKLYVSKVSPDLRVVILAWSA</sequence>
<dbReference type="InterPro" id="IPR041491">
    <property type="entry name" value="TRPM_SLOG"/>
</dbReference>
<protein>
    <recommendedName>
        <fullName evidence="1">TRPM SLOG domain-containing protein</fullName>
    </recommendedName>
</protein>
<evidence type="ECO:0000313" key="2">
    <source>
        <dbReference type="EMBL" id="VDI23521.1"/>
    </source>
</evidence>